<proteinExistence type="inferred from homology"/>
<dbReference type="EC" id="4.2.1.1" evidence="2 10"/>
<feature type="binding site" evidence="9">
    <location>
        <position position="48"/>
    </location>
    <ligand>
        <name>Zn(2+)</name>
        <dbReference type="ChEBI" id="CHEBI:29105"/>
    </ligand>
</feature>
<dbReference type="InterPro" id="IPR036874">
    <property type="entry name" value="Carbonic_anhydrase_sf"/>
</dbReference>
<comment type="similarity">
    <text evidence="1 10">Belongs to the beta-class carbonic anhydrase family.</text>
</comment>
<evidence type="ECO:0000256" key="4">
    <source>
        <dbReference type="ARBA" id="ARBA00022723"/>
    </source>
</evidence>
<evidence type="ECO:0000256" key="2">
    <source>
        <dbReference type="ARBA" id="ARBA00012925"/>
    </source>
</evidence>
<feature type="binding site" evidence="9">
    <location>
        <position position="107"/>
    </location>
    <ligand>
        <name>Zn(2+)</name>
        <dbReference type="ChEBI" id="CHEBI:29105"/>
    </ligand>
</feature>
<dbReference type="SMART" id="SM00947">
    <property type="entry name" value="Pro_CA"/>
    <property type="match status" value="1"/>
</dbReference>
<feature type="binding site" evidence="9">
    <location>
        <position position="110"/>
    </location>
    <ligand>
        <name>Zn(2+)</name>
        <dbReference type="ChEBI" id="CHEBI:29105"/>
    </ligand>
</feature>
<dbReference type="Pfam" id="PF00484">
    <property type="entry name" value="Pro_CA"/>
    <property type="match status" value="1"/>
</dbReference>
<dbReference type="PANTHER" id="PTHR11002">
    <property type="entry name" value="CARBONIC ANHYDRASE"/>
    <property type="match status" value="1"/>
</dbReference>
<keyword evidence="5 9" id="KW-0862">Zinc</keyword>
<gene>
    <name evidence="11" type="ORF">M2A_0467</name>
</gene>
<dbReference type="CDD" id="cd00884">
    <property type="entry name" value="beta_CA_cladeB"/>
    <property type="match status" value="1"/>
</dbReference>
<evidence type="ECO:0000256" key="9">
    <source>
        <dbReference type="PIRSR" id="PIRSR601765-1"/>
    </source>
</evidence>
<evidence type="ECO:0000256" key="1">
    <source>
        <dbReference type="ARBA" id="ARBA00006217"/>
    </source>
</evidence>
<dbReference type="GO" id="GO:0004089">
    <property type="term" value="F:carbonate dehydratase activity"/>
    <property type="evidence" value="ECO:0007669"/>
    <property type="project" value="UniProtKB-UniRule"/>
</dbReference>
<comment type="cofactor">
    <cofactor evidence="9">
        <name>Zn(2+)</name>
        <dbReference type="ChEBI" id="CHEBI:29105"/>
    </cofactor>
    <text evidence="9">Binds 1 zinc ion per subunit.</text>
</comment>
<dbReference type="PROSITE" id="PS00705">
    <property type="entry name" value="PROK_CO2_ANHYDRASE_2"/>
    <property type="match status" value="1"/>
</dbReference>
<name>A0A081B7F0_9HYPH</name>
<dbReference type="Proteomes" id="UP000028702">
    <property type="component" value="Unassembled WGS sequence"/>
</dbReference>
<feature type="binding site" evidence="9">
    <location>
        <position position="46"/>
    </location>
    <ligand>
        <name>Zn(2+)</name>
        <dbReference type="ChEBI" id="CHEBI:29105"/>
    </ligand>
</feature>
<sequence length="217" mass="24255">MADNSAEMAHLLAGYKRFREGTYAQNQERFESLASAQSPKAAIVCCCDSRADPSMILDVNPGELFVIRNVANLVPPYETDGAYHGTSAALEFAVEGLHIKDIIVMGHARCGGINALYENAPKGHKRGFVGQWMNIATELALFIRRQYAHETPEKQRDRLERESVLASIDRLKTFPFVEAALKEGRLRLHAWFFDIGNGILLAYDEQAEDYRPVDLPG</sequence>
<evidence type="ECO:0000256" key="8">
    <source>
        <dbReference type="ARBA" id="ARBA00048348"/>
    </source>
</evidence>
<keyword evidence="6 10" id="KW-0456">Lyase</keyword>
<organism evidence="11 12">
    <name type="scientific">Tepidicaulis marinus</name>
    <dbReference type="NCBI Taxonomy" id="1333998"/>
    <lineage>
        <taxon>Bacteria</taxon>
        <taxon>Pseudomonadati</taxon>
        <taxon>Pseudomonadota</taxon>
        <taxon>Alphaproteobacteria</taxon>
        <taxon>Hyphomicrobiales</taxon>
        <taxon>Parvibaculaceae</taxon>
        <taxon>Tepidicaulis</taxon>
    </lineage>
</organism>
<evidence type="ECO:0000256" key="7">
    <source>
        <dbReference type="ARBA" id="ARBA00031969"/>
    </source>
</evidence>
<evidence type="ECO:0000256" key="3">
    <source>
        <dbReference type="ARBA" id="ARBA00014628"/>
    </source>
</evidence>
<evidence type="ECO:0000313" key="12">
    <source>
        <dbReference type="Proteomes" id="UP000028702"/>
    </source>
</evidence>
<dbReference type="GO" id="GO:0015976">
    <property type="term" value="P:carbon utilization"/>
    <property type="evidence" value="ECO:0007669"/>
    <property type="project" value="InterPro"/>
</dbReference>
<comment type="caution">
    <text evidence="11">The sequence shown here is derived from an EMBL/GenBank/DDBJ whole genome shotgun (WGS) entry which is preliminary data.</text>
</comment>
<dbReference type="STRING" id="1333998.M2A_0467"/>
<dbReference type="InterPro" id="IPR045066">
    <property type="entry name" value="Beta_CA_cladeB"/>
</dbReference>
<evidence type="ECO:0000313" key="11">
    <source>
        <dbReference type="EMBL" id="GAK43968.1"/>
    </source>
</evidence>
<dbReference type="PANTHER" id="PTHR11002:SF76">
    <property type="entry name" value="CARBONIC ANHYDRASE"/>
    <property type="match status" value="1"/>
</dbReference>
<evidence type="ECO:0000256" key="10">
    <source>
        <dbReference type="RuleBase" id="RU003956"/>
    </source>
</evidence>
<dbReference type="AlphaFoldDB" id="A0A081B7F0"/>
<dbReference type="SUPFAM" id="SSF53056">
    <property type="entry name" value="beta-carbonic anhydrase, cab"/>
    <property type="match status" value="1"/>
</dbReference>
<dbReference type="eggNOG" id="COG0288">
    <property type="taxonomic scope" value="Bacteria"/>
</dbReference>
<accession>A0A081B7F0</accession>
<dbReference type="Gene3D" id="3.40.1050.10">
    <property type="entry name" value="Carbonic anhydrase"/>
    <property type="match status" value="1"/>
</dbReference>
<dbReference type="FunFam" id="3.40.1050.10:FF:000003">
    <property type="entry name" value="Carbonic anhydrase"/>
    <property type="match status" value="1"/>
</dbReference>
<evidence type="ECO:0000256" key="6">
    <source>
        <dbReference type="ARBA" id="ARBA00023239"/>
    </source>
</evidence>
<dbReference type="InterPro" id="IPR001765">
    <property type="entry name" value="Carbonic_anhydrase"/>
</dbReference>
<keyword evidence="4 9" id="KW-0479">Metal-binding</keyword>
<comment type="function">
    <text evidence="10">Reversible hydration of carbon dioxide.</text>
</comment>
<comment type="catalytic activity">
    <reaction evidence="8 10">
        <text>hydrogencarbonate + H(+) = CO2 + H2O</text>
        <dbReference type="Rhea" id="RHEA:10748"/>
        <dbReference type="ChEBI" id="CHEBI:15377"/>
        <dbReference type="ChEBI" id="CHEBI:15378"/>
        <dbReference type="ChEBI" id="CHEBI:16526"/>
        <dbReference type="ChEBI" id="CHEBI:17544"/>
        <dbReference type="EC" id="4.2.1.1"/>
    </reaction>
</comment>
<keyword evidence="12" id="KW-1185">Reference proteome</keyword>
<reference evidence="11 12" key="1">
    <citation type="submission" date="2014-07" db="EMBL/GenBank/DDBJ databases">
        <title>Tepidicaulis marinum gen. nov., sp. nov., a novel marine bacterium denitrifying nitrate to nitrous oxide strictly under microaerobic conditions.</title>
        <authorList>
            <person name="Takeuchi M."/>
            <person name="Yamagishi T."/>
            <person name="Kamagata Y."/>
            <person name="Oshima K."/>
            <person name="Hattori M."/>
            <person name="Katayama T."/>
            <person name="Hanada S."/>
            <person name="Tamaki H."/>
            <person name="Marumo K."/>
            <person name="Maeda H."/>
            <person name="Nedachi M."/>
            <person name="Iwasaki W."/>
            <person name="Suwa Y."/>
            <person name="Sakata S."/>
        </authorList>
    </citation>
    <scope>NUCLEOTIDE SEQUENCE [LARGE SCALE GENOMIC DNA]</scope>
    <source>
        <strain evidence="11 12">MA2</strain>
    </source>
</reference>
<protein>
    <recommendedName>
        <fullName evidence="3 10">Carbonic anhydrase</fullName>
        <ecNumber evidence="2 10">4.2.1.1</ecNumber>
    </recommendedName>
    <alternativeName>
        <fullName evidence="7 10">Carbonate dehydratase</fullName>
    </alternativeName>
</protein>
<evidence type="ECO:0000256" key="5">
    <source>
        <dbReference type="ARBA" id="ARBA00022833"/>
    </source>
</evidence>
<dbReference type="GO" id="GO:0008270">
    <property type="term" value="F:zinc ion binding"/>
    <property type="evidence" value="ECO:0007669"/>
    <property type="project" value="UniProtKB-UniRule"/>
</dbReference>
<dbReference type="RefSeq" id="WP_045442518.1">
    <property type="nucleotide sequence ID" value="NZ_BBIO01000002.1"/>
</dbReference>
<dbReference type="EMBL" id="BBIO01000002">
    <property type="protein sequence ID" value="GAK43968.1"/>
    <property type="molecule type" value="Genomic_DNA"/>
</dbReference>
<dbReference type="InterPro" id="IPR015892">
    <property type="entry name" value="Carbonic_anhydrase_CS"/>
</dbReference>